<feature type="transmembrane region" description="Helical" evidence="10">
    <location>
        <begin position="483"/>
        <end position="504"/>
    </location>
</feature>
<proteinExistence type="inferred from homology"/>
<comment type="similarity">
    <text evidence="2">Belongs to the major facilitator superfamily. TCR/Tet family.</text>
</comment>
<evidence type="ECO:0000256" key="10">
    <source>
        <dbReference type="SAM" id="Phobius"/>
    </source>
</evidence>
<feature type="transmembrane region" description="Helical" evidence="10">
    <location>
        <begin position="420"/>
        <end position="439"/>
    </location>
</feature>
<dbReference type="FunFam" id="1.20.1720.10:FF:000012">
    <property type="entry name" value="MFS toxin efflux pump (AflT)"/>
    <property type="match status" value="1"/>
</dbReference>
<feature type="transmembrane region" description="Helical" evidence="10">
    <location>
        <begin position="314"/>
        <end position="333"/>
    </location>
</feature>
<keyword evidence="6 10" id="KW-1133">Transmembrane helix</keyword>
<evidence type="ECO:0000256" key="9">
    <source>
        <dbReference type="SAM" id="MobiDB-lite"/>
    </source>
</evidence>
<feature type="transmembrane region" description="Helical" evidence="10">
    <location>
        <begin position="240"/>
        <end position="262"/>
    </location>
</feature>
<evidence type="ECO:0000313" key="12">
    <source>
        <dbReference type="EMBL" id="KAJ4385987.1"/>
    </source>
</evidence>
<dbReference type="EMBL" id="JAPEVB010000006">
    <property type="protein sequence ID" value="KAJ4385987.1"/>
    <property type="molecule type" value="Genomic_DNA"/>
</dbReference>
<dbReference type="Proteomes" id="UP001140453">
    <property type="component" value="Unassembled WGS sequence"/>
</dbReference>
<dbReference type="GO" id="GO:0022857">
    <property type="term" value="F:transmembrane transporter activity"/>
    <property type="evidence" value="ECO:0007669"/>
    <property type="project" value="InterPro"/>
</dbReference>
<evidence type="ECO:0000256" key="1">
    <source>
        <dbReference type="ARBA" id="ARBA00004651"/>
    </source>
</evidence>
<organism evidence="12 13">
    <name type="scientific">Gnomoniopsis smithogilvyi</name>
    <dbReference type="NCBI Taxonomy" id="1191159"/>
    <lineage>
        <taxon>Eukaryota</taxon>
        <taxon>Fungi</taxon>
        <taxon>Dikarya</taxon>
        <taxon>Ascomycota</taxon>
        <taxon>Pezizomycotina</taxon>
        <taxon>Sordariomycetes</taxon>
        <taxon>Sordariomycetidae</taxon>
        <taxon>Diaporthales</taxon>
        <taxon>Gnomoniaceae</taxon>
        <taxon>Gnomoniopsis</taxon>
    </lineage>
</organism>
<dbReference type="SUPFAM" id="SSF103473">
    <property type="entry name" value="MFS general substrate transporter"/>
    <property type="match status" value="1"/>
</dbReference>
<feature type="domain" description="Major facilitator superfamily (MFS) profile" evidence="11">
    <location>
        <begin position="83"/>
        <end position="581"/>
    </location>
</feature>
<dbReference type="GO" id="GO:0005886">
    <property type="term" value="C:plasma membrane"/>
    <property type="evidence" value="ECO:0007669"/>
    <property type="project" value="UniProtKB-SubCell"/>
</dbReference>
<keyword evidence="5 10" id="KW-0812">Transmembrane</keyword>
<feature type="region of interest" description="Disordered" evidence="9">
    <location>
        <begin position="1"/>
        <end position="37"/>
    </location>
</feature>
<feature type="compositionally biased region" description="Basic and acidic residues" evidence="9">
    <location>
        <begin position="7"/>
        <end position="19"/>
    </location>
</feature>
<evidence type="ECO:0000256" key="2">
    <source>
        <dbReference type="ARBA" id="ARBA00007520"/>
    </source>
</evidence>
<feature type="transmembrane region" description="Helical" evidence="10">
    <location>
        <begin position="173"/>
        <end position="196"/>
    </location>
</feature>
<evidence type="ECO:0000256" key="4">
    <source>
        <dbReference type="ARBA" id="ARBA00022475"/>
    </source>
</evidence>
<feature type="transmembrane region" description="Helical" evidence="10">
    <location>
        <begin position="118"/>
        <end position="136"/>
    </location>
</feature>
<dbReference type="FunFam" id="1.20.1250.20:FF:000196">
    <property type="entry name" value="MFS toxin efflux pump (AflT)"/>
    <property type="match status" value="1"/>
</dbReference>
<dbReference type="InterPro" id="IPR036259">
    <property type="entry name" value="MFS_trans_sf"/>
</dbReference>
<feature type="transmembrane region" description="Helical" evidence="10">
    <location>
        <begin position="148"/>
        <end position="167"/>
    </location>
</feature>
<gene>
    <name evidence="12" type="ORF">N0V93_008878</name>
</gene>
<accession>A0A9W8YM17</accession>
<feature type="transmembrane region" description="Helical" evidence="10">
    <location>
        <begin position="353"/>
        <end position="374"/>
    </location>
</feature>
<reference evidence="12" key="1">
    <citation type="submission" date="2022-10" db="EMBL/GenBank/DDBJ databases">
        <title>Tapping the CABI collections for fungal endophytes: first genome assemblies for Collariella, Neodidymelliopsis, Ascochyta clinopodiicola, Didymella pomorum, Didymosphaeria variabile, Neocosmospora piperis and Neocucurbitaria cava.</title>
        <authorList>
            <person name="Hill R."/>
        </authorList>
    </citation>
    <scope>NUCLEOTIDE SEQUENCE</scope>
    <source>
        <strain evidence="12">IMI 355082</strain>
    </source>
</reference>
<comment type="caution">
    <text evidence="12">The sequence shown here is derived from an EMBL/GenBank/DDBJ whole genome shotgun (WGS) entry which is preliminary data.</text>
</comment>
<feature type="compositionally biased region" description="Polar residues" evidence="9">
    <location>
        <begin position="23"/>
        <end position="37"/>
    </location>
</feature>
<dbReference type="Gene3D" id="1.20.1250.20">
    <property type="entry name" value="MFS general substrate transporter like domains"/>
    <property type="match status" value="2"/>
</dbReference>
<evidence type="ECO:0000256" key="5">
    <source>
        <dbReference type="ARBA" id="ARBA00022692"/>
    </source>
</evidence>
<dbReference type="AlphaFoldDB" id="A0A9W8YM17"/>
<evidence type="ECO:0000313" key="13">
    <source>
        <dbReference type="Proteomes" id="UP001140453"/>
    </source>
</evidence>
<dbReference type="CDD" id="cd17502">
    <property type="entry name" value="MFS_Azr1_MDR_like"/>
    <property type="match status" value="1"/>
</dbReference>
<keyword evidence="3" id="KW-0813">Transport</keyword>
<evidence type="ECO:0000256" key="6">
    <source>
        <dbReference type="ARBA" id="ARBA00022989"/>
    </source>
</evidence>
<dbReference type="FunFam" id="1.20.1250.20:FF:000489">
    <property type="entry name" value="MFS general substrate transporter"/>
    <property type="match status" value="1"/>
</dbReference>
<dbReference type="InterPro" id="IPR020846">
    <property type="entry name" value="MFS_dom"/>
</dbReference>
<keyword evidence="4" id="KW-1003">Cell membrane</keyword>
<feature type="transmembrane region" description="Helical" evidence="10">
    <location>
        <begin position="208"/>
        <end position="228"/>
    </location>
</feature>
<evidence type="ECO:0000256" key="3">
    <source>
        <dbReference type="ARBA" id="ARBA00022448"/>
    </source>
</evidence>
<evidence type="ECO:0000256" key="8">
    <source>
        <dbReference type="ARBA" id="ARBA00023180"/>
    </source>
</evidence>
<keyword evidence="13" id="KW-1185">Reference proteome</keyword>
<feature type="transmembrane region" description="Helical" evidence="10">
    <location>
        <begin position="554"/>
        <end position="575"/>
    </location>
</feature>
<keyword evidence="7 10" id="KW-0472">Membrane</keyword>
<name>A0A9W8YM17_9PEZI</name>
<sequence>MSSASSLDDKSGLEKDARAAAEATTTSHTRNGENTTEPLEKVATDLPHAIAKVASTTASLALDRVETRPDGSDYPSGLKLGLITLALCLGVFLMSLDNSIIATAIPHITDQFDSLGDVGWYGSAYLLTTASLQLLYGKFYSYLNIKWVFITAISIFELGSLICGVAPNSTALIVGRAIAGAGAAGIMSGALMILALTVPLRKRPAYGGMLASMYGISSVAGPLLGGVFTDKATWRWCFYINLPIGAITLLVIVVFFEAPAGAASDADDMPSQDKTWREILNEFDPIGTALFMPAIICLLLALQWGGTTYAWNNWRIILCFVLFGVLILSFTYVQYRQKDNATIPPRVIAMRAVWAGAFFAFAAGASFFVAIYFLPIWFQAVKGASAVQSGIDNLPMLIAVVIMSIVAGAAVSIFGYYTPWMLLSTVLMAVGYGLASTLKPHSKEGLWIGYQIIAGAGMGFGMQQPLMAMQAVLSNKDLPTGTAIIVFMQTIGGSLFVSVAQNVFNNKLVSYTLEYAPGMDPQTVLSTGATNIQKVIKEQFPQYLDGVTLAYNDALTQTFVVSAAMAAISLIGSGLMPWGSVKGKKVEVGIA</sequence>
<feature type="transmembrane region" description="Helical" evidence="10">
    <location>
        <begin position="283"/>
        <end position="302"/>
    </location>
</feature>
<dbReference type="PANTHER" id="PTHR23501:SF199">
    <property type="entry name" value="MFS EFFLUX TRANSPORTER INPD-RELATED"/>
    <property type="match status" value="1"/>
</dbReference>
<protein>
    <recommendedName>
        <fullName evidence="11">Major facilitator superfamily (MFS) profile domain-containing protein</fullName>
    </recommendedName>
</protein>
<feature type="transmembrane region" description="Helical" evidence="10">
    <location>
        <begin position="394"/>
        <end position="413"/>
    </location>
</feature>
<feature type="transmembrane region" description="Helical" evidence="10">
    <location>
        <begin position="445"/>
        <end position="462"/>
    </location>
</feature>
<dbReference type="OrthoDB" id="10021397at2759"/>
<comment type="subcellular location">
    <subcellularLocation>
        <location evidence="1">Cell membrane</location>
        <topology evidence="1">Multi-pass membrane protein</topology>
    </subcellularLocation>
</comment>
<dbReference type="PANTHER" id="PTHR23501">
    <property type="entry name" value="MAJOR FACILITATOR SUPERFAMILY"/>
    <property type="match status" value="1"/>
</dbReference>
<evidence type="ECO:0000256" key="7">
    <source>
        <dbReference type="ARBA" id="ARBA00023136"/>
    </source>
</evidence>
<dbReference type="InterPro" id="IPR011701">
    <property type="entry name" value="MFS"/>
</dbReference>
<dbReference type="PROSITE" id="PS50850">
    <property type="entry name" value="MFS"/>
    <property type="match status" value="1"/>
</dbReference>
<feature type="transmembrane region" description="Helical" evidence="10">
    <location>
        <begin position="82"/>
        <end position="106"/>
    </location>
</feature>
<keyword evidence="8" id="KW-0325">Glycoprotein</keyword>
<dbReference type="Pfam" id="PF07690">
    <property type="entry name" value="MFS_1"/>
    <property type="match status" value="1"/>
</dbReference>
<evidence type="ECO:0000259" key="11">
    <source>
        <dbReference type="PROSITE" id="PS50850"/>
    </source>
</evidence>